<keyword evidence="2" id="KW-1185">Reference proteome</keyword>
<dbReference type="EMBL" id="BMJQ01000010">
    <property type="protein sequence ID" value="GGF29526.1"/>
    <property type="molecule type" value="Genomic_DNA"/>
</dbReference>
<sequence length="50" mass="5129">MTPGLAAATRIYRGLFVAFLLFASGRTVLSAATQQAGHPPMIVLSLPGGT</sequence>
<dbReference type="RefSeq" id="WP_189048911.1">
    <property type="nucleotide sequence ID" value="NZ_BMJQ01000010.1"/>
</dbReference>
<proteinExistence type="predicted"/>
<protein>
    <submittedName>
        <fullName evidence="1">Uncharacterized protein</fullName>
    </submittedName>
</protein>
<gene>
    <name evidence="1" type="ORF">GCM10011611_39490</name>
</gene>
<name>A0A8J2YWX2_9PROT</name>
<evidence type="ECO:0000313" key="1">
    <source>
        <dbReference type="EMBL" id="GGF29526.1"/>
    </source>
</evidence>
<evidence type="ECO:0000313" key="2">
    <source>
        <dbReference type="Proteomes" id="UP000646365"/>
    </source>
</evidence>
<dbReference type="AlphaFoldDB" id="A0A8J2YWX2"/>
<reference evidence="1" key="1">
    <citation type="journal article" date="2014" name="Int. J. Syst. Evol. Microbiol.">
        <title>Complete genome sequence of Corynebacterium casei LMG S-19264T (=DSM 44701T), isolated from a smear-ripened cheese.</title>
        <authorList>
            <consortium name="US DOE Joint Genome Institute (JGI-PGF)"/>
            <person name="Walter F."/>
            <person name="Albersmeier A."/>
            <person name="Kalinowski J."/>
            <person name="Ruckert C."/>
        </authorList>
    </citation>
    <scope>NUCLEOTIDE SEQUENCE</scope>
    <source>
        <strain evidence="1">CGMCC 1.15725</strain>
    </source>
</reference>
<accession>A0A8J2YWX2</accession>
<dbReference type="Proteomes" id="UP000646365">
    <property type="component" value="Unassembled WGS sequence"/>
</dbReference>
<comment type="caution">
    <text evidence="1">The sequence shown here is derived from an EMBL/GenBank/DDBJ whole genome shotgun (WGS) entry which is preliminary data.</text>
</comment>
<organism evidence="1 2">
    <name type="scientific">Aliidongia dinghuensis</name>
    <dbReference type="NCBI Taxonomy" id="1867774"/>
    <lineage>
        <taxon>Bacteria</taxon>
        <taxon>Pseudomonadati</taxon>
        <taxon>Pseudomonadota</taxon>
        <taxon>Alphaproteobacteria</taxon>
        <taxon>Rhodospirillales</taxon>
        <taxon>Dongiaceae</taxon>
        <taxon>Aliidongia</taxon>
    </lineage>
</organism>
<reference evidence="1" key="2">
    <citation type="submission" date="2020-09" db="EMBL/GenBank/DDBJ databases">
        <authorList>
            <person name="Sun Q."/>
            <person name="Zhou Y."/>
        </authorList>
    </citation>
    <scope>NUCLEOTIDE SEQUENCE</scope>
    <source>
        <strain evidence="1">CGMCC 1.15725</strain>
    </source>
</reference>